<gene>
    <name evidence="2" type="ORF">D2V07_10540</name>
</gene>
<dbReference type="InterPro" id="IPR023210">
    <property type="entry name" value="NADP_OxRdtase_dom"/>
</dbReference>
<protein>
    <submittedName>
        <fullName evidence="2">Aldo/keto reductase</fullName>
    </submittedName>
</protein>
<dbReference type="Pfam" id="PF00248">
    <property type="entry name" value="Aldo_ket_red"/>
    <property type="match status" value="1"/>
</dbReference>
<comment type="caution">
    <text evidence="2">The sequence shown here is derived from an EMBL/GenBank/DDBJ whole genome shotgun (WGS) entry which is preliminary data.</text>
</comment>
<dbReference type="InterPro" id="IPR050523">
    <property type="entry name" value="AKR_Detox_Biosynth"/>
</dbReference>
<evidence type="ECO:0000313" key="2">
    <source>
        <dbReference type="EMBL" id="RIV85760.1"/>
    </source>
</evidence>
<name>A0A418NRP8_9SPHN</name>
<dbReference type="InterPro" id="IPR018170">
    <property type="entry name" value="Aldo/ket_reductase_CS"/>
</dbReference>
<proteinExistence type="predicted"/>
<dbReference type="EMBL" id="QXFL01000004">
    <property type="protein sequence ID" value="RIV85760.1"/>
    <property type="molecule type" value="Genomic_DNA"/>
</dbReference>
<dbReference type="SUPFAM" id="SSF51430">
    <property type="entry name" value="NAD(P)-linked oxidoreductase"/>
    <property type="match status" value="1"/>
</dbReference>
<feature type="domain" description="NADP-dependent oxidoreductase" evidence="1">
    <location>
        <begin position="22"/>
        <end position="289"/>
    </location>
</feature>
<evidence type="ECO:0000259" key="1">
    <source>
        <dbReference type="Pfam" id="PF00248"/>
    </source>
</evidence>
<dbReference type="OrthoDB" id="7181835at2"/>
<dbReference type="Gene3D" id="3.20.20.100">
    <property type="entry name" value="NADP-dependent oxidoreductase domain"/>
    <property type="match status" value="1"/>
</dbReference>
<dbReference type="RefSeq" id="WP_119586951.1">
    <property type="nucleotide sequence ID" value="NZ_CAWODQ010000024.1"/>
</dbReference>
<organism evidence="2 3">
    <name type="scientific">Aurantiacibacter zhengii</name>
    <dbReference type="NCBI Taxonomy" id="2307003"/>
    <lineage>
        <taxon>Bacteria</taxon>
        <taxon>Pseudomonadati</taxon>
        <taxon>Pseudomonadota</taxon>
        <taxon>Alphaproteobacteria</taxon>
        <taxon>Sphingomonadales</taxon>
        <taxon>Erythrobacteraceae</taxon>
        <taxon>Aurantiacibacter</taxon>
    </lineage>
</organism>
<dbReference type="GO" id="GO:0016491">
    <property type="term" value="F:oxidoreductase activity"/>
    <property type="evidence" value="ECO:0007669"/>
    <property type="project" value="InterPro"/>
</dbReference>
<dbReference type="InterPro" id="IPR036812">
    <property type="entry name" value="NAD(P)_OxRdtase_dom_sf"/>
</dbReference>
<dbReference type="GO" id="GO:0005829">
    <property type="term" value="C:cytosol"/>
    <property type="evidence" value="ECO:0007669"/>
    <property type="project" value="TreeGrafter"/>
</dbReference>
<dbReference type="PROSITE" id="PS00062">
    <property type="entry name" value="ALDOKETO_REDUCTASE_2"/>
    <property type="match status" value="1"/>
</dbReference>
<dbReference type="PANTHER" id="PTHR43364:SF1">
    <property type="entry name" value="OXIDOREDUCTASE YDHF"/>
    <property type="match status" value="1"/>
</dbReference>
<keyword evidence="3" id="KW-1185">Reference proteome</keyword>
<sequence>MTTLPAPARRTLGNTGITVSPLAWGMWRSDGSSQDVATCLHTALDAGIDLIDTADIYGWNGHSSFGDVEEKLGAVLRAEPGLRQRMVLATKGGITPPVPYDQSREYMAGALDASLARLGTDVIDLYLIHRPDVLTHPQELARFLDDAVTSGKVRAIGVSNFTAAQIDALAAFLRTPLAATQPEISPLRIDPIDNGEMDQAMQLGLVPMAWSPLGGGRLMQPETAREKAVAAALDVVAEELSTSRALAAYGWLMAHPAGIVPVVGSQRPARITEAAAATGQRWTREQWYRVFTAARGAPLP</sequence>
<dbReference type="Proteomes" id="UP000286576">
    <property type="component" value="Unassembled WGS sequence"/>
</dbReference>
<evidence type="ECO:0000313" key="3">
    <source>
        <dbReference type="Proteomes" id="UP000286576"/>
    </source>
</evidence>
<reference evidence="2 3" key="1">
    <citation type="submission" date="2018-08" db="EMBL/GenBank/DDBJ databases">
        <title>Erythrobacter zhengii sp.nov., a bacterium isolated from deep-sea sediment.</title>
        <authorList>
            <person name="Fang C."/>
            <person name="Wu Y.-H."/>
            <person name="Sun C."/>
            <person name="Wang H."/>
            <person name="Cheng H."/>
            <person name="Meng F.-X."/>
            <person name="Wang C.-S."/>
            <person name="Xu X.-W."/>
        </authorList>
    </citation>
    <scope>NUCLEOTIDE SEQUENCE [LARGE SCALE GENOMIC DNA]</scope>
    <source>
        <strain evidence="2 3">V18</strain>
    </source>
</reference>
<dbReference type="PANTHER" id="PTHR43364">
    <property type="entry name" value="NADH-SPECIFIC METHYLGLYOXAL REDUCTASE-RELATED"/>
    <property type="match status" value="1"/>
</dbReference>
<accession>A0A418NRP8</accession>
<dbReference type="AlphaFoldDB" id="A0A418NRP8"/>